<protein>
    <submittedName>
        <fullName evidence="2">NAD-dependent dehydratase</fullName>
    </submittedName>
</protein>
<accession>A0A0Q2N589</accession>
<sequence length="211" mass="21697">MKVAVFGATGWIGSHIVEEAKARGHEVIAVVRDPAKVSAEGVEVRQYDLQAGGDLAAAVAGADAVIASIGGRATGAHAIVAQSAATLLAQLPNAGVERLLWVGGAGSLEVAPGVKLVTVPDFPEAYKAESLAQGEALDVFKATDSSVNWTFMSPAAEIFPGEKQGAYRIGGDQLLSDAEGNSRISVADYAAALVDELESGAHPRQRIGFAY</sequence>
<comment type="caution">
    <text evidence="2">The sequence shown here is derived from an EMBL/GenBank/DDBJ whole genome shotgun (WGS) entry which is preliminary data.</text>
</comment>
<dbReference type="PANTHER" id="PTHR43355">
    <property type="entry name" value="FLAVIN REDUCTASE (NADPH)"/>
    <property type="match status" value="1"/>
</dbReference>
<organism evidence="2 3">
    <name type="scientific">Vibrio furnissii</name>
    <dbReference type="NCBI Taxonomy" id="29494"/>
    <lineage>
        <taxon>Bacteria</taxon>
        <taxon>Pseudomonadati</taxon>
        <taxon>Pseudomonadota</taxon>
        <taxon>Gammaproteobacteria</taxon>
        <taxon>Vibrionales</taxon>
        <taxon>Vibrionaceae</taxon>
        <taxon>Vibrio</taxon>
    </lineage>
</organism>
<dbReference type="EMBL" id="LKHS01000004">
    <property type="protein sequence ID" value="KQH87047.1"/>
    <property type="molecule type" value="Genomic_DNA"/>
</dbReference>
<name>A0A0Q2N589_VIBFU</name>
<gene>
    <name evidence="2" type="ORF">AMR76_04810</name>
</gene>
<evidence type="ECO:0000313" key="3">
    <source>
        <dbReference type="Proteomes" id="UP000051221"/>
    </source>
</evidence>
<feature type="domain" description="NAD(P)-binding" evidence="1">
    <location>
        <begin position="7"/>
        <end position="196"/>
    </location>
</feature>
<dbReference type="RefSeq" id="WP_055465450.1">
    <property type="nucleotide sequence ID" value="NZ_LKHS01000004.1"/>
</dbReference>
<dbReference type="SUPFAM" id="SSF51735">
    <property type="entry name" value="NAD(P)-binding Rossmann-fold domains"/>
    <property type="match status" value="1"/>
</dbReference>
<dbReference type="InParanoid" id="A0A0Q2N589"/>
<dbReference type="InterPro" id="IPR036291">
    <property type="entry name" value="NAD(P)-bd_dom_sf"/>
</dbReference>
<evidence type="ECO:0000313" key="2">
    <source>
        <dbReference type="EMBL" id="KQH87047.1"/>
    </source>
</evidence>
<dbReference type="Pfam" id="PF13460">
    <property type="entry name" value="NAD_binding_10"/>
    <property type="match status" value="1"/>
</dbReference>
<reference evidence="2 3" key="1">
    <citation type="submission" date="2015-08" db="EMBL/GenBank/DDBJ databases">
        <title>Antibacterial properties of a collection of Vibrionaceae strains.</title>
        <authorList>
            <person name="Giubergia S."/>
        </authorList>
    </citation>
    <scope>NUCLEOTIDE SEQUENCE [LARGE SCALE GENOMIC DNA]</scope>
    <source>
        <strain evidence="2 3">S0821</strain>
    </source>
</reference>
<dbReference type="Gene3D" id="3.40.50.720">
    <property type="entry name" value="NAD(P)-binding Rossmann-like Domain"/>
    <property type="match status" value="1"/>
</dbReference>
<evidence type="ECO:0000259" key="1">
    <source>
        <dbReference type="Pfam" id="PF13460"/>
    </source>
</evidence>
<dbReference type="Proteomes" id="UP000051221">
    <property type="component" value="Unassembled WGS sequence"/>
</dbReference>
<dbReference type="AlphaFoldDB" id="A0A0Q2N589"/>
<dbReference type="PANTHER" id="PTHR43355:SF2">
    <property type="entry name" value="FLAVIN REDUCTASE (NADPH)"/>
    <property type="match status" value="1"/>
</dbReference>
<proteinExistence type="predicted"/>
<dbReference type="InterPro" id="IPR051606">
    <property type="entry name" value="Polyketide_Oxido-like"/>
</dbReference>
<keyword evidence="3" id="KW-1185">Reference proteome</keyword>
<dbReference type="InterPro" id="IPR016040">
    <property type="entry name" value="NAD(P)-bd_dom"/>
</dbReference>
<dbReference type="GO" id="GO:0016646">
    <property type="term" value="F:oxidoreductase activity, acting on the CH-NH group of donors, NAD or NADP as acceptor"/>
    <property type="evidence" value="ECO:0007669"/>
    <property type="project" value="TreeGrafter"/>
</dbReference>